<dbReference type="InterPro" id="IPR025470">
    <property type="entry name" value="DUF4321"/>
</dbReference>
<evidence type="ECO:0000256" key="1">
    <source>
        <dbReference type="SAM" id="Phobius"/>
    </source>
</evidence>
<dbReference type="AlphaFoldDB" id="A0A1I7JWD6"/>
<reference evidence="3" key="1">
    <citation type="submission" date="2016-10" db="EMBL/GenBank/DDBJ databases">
        <authorList>
            <person name="Varghese N."/>
        </authorList>
    </citation>
    <scope>NUCLEOTIDE SEQUENCE [LARGE SCALE GENOMIC DNA]</scope>
    <source>
        <strain evidence="3">DSM 17980</strain>
    </source>
</reference>
<dbReference type="Proteomes" id="UP000183508">
    <property type="component" value="Unassembled WGS sequence"/>
</dbReference>
<evidence type="ECO:0000313" key="3">
    <source>
        <dbReference type="Proteomes" id="UP000183508"/>
    </source>
</evidence>
<dbReference type="EMBL" id="FPBV01000012">
    <property type="protein sequence ID" value="SFU89399.1"/>
    <property type="molecule type" value="Genomic_DNA"/>
</dbReference>
<keyword evidence="1" id="KW-0812">Transmembrane</keyword>
<dbReference type="eggNOG" id="ENOG50308RW">
    <property type="taxonomic scope" value="Bacteria"/>
</dbReference>
<dbReference type="RefSeq" id="WP_074953057.1">
    <property type="nucleotide sequence ID" value="NZ_FPBV01000012.1"/>
</dbReference>
<keyword evidence="1" id="KW-1133">Transmembrane helix</keyword>
<evidence type="ECO:0000313" key="2">
    <source>
        <dbReference type="EMBL" id="SFU89399.1"/>
    </source>
</evidence>
<organism evidence="2 3">
    <name type="scientific">Alicyclobacillus macrosporangiidus</name>
    <dbReference type="NCBI Taxonomy" id="392015"/>
    <lineage>
        <taxon>Bacteria</taxon>
        <taxon>Bacillati</taxon>
        <taxon>Bacillota</taxon>
        <taxon>Bacilli</taxon>
        <taxon>Bacillales</taxon>
        <taxon>Alicyclobacillaceae</taxon>
        <taxon>Alicyclobacillus</taxon>
    </lineage>
</organism>
<dbReference type="Pfam" id="PF14209">
    <property type="entry name" value="DUF4321"/>
    <property type="match status" value="1"/>
</dbReference>
<dbReference type="STRING" id="392015.SAMN05421543_11249"/>
<keyword evidence="1" id="KW-0472">Membrane</keyword>
<gene>
    <name evidence="2" type="ORF">SAMN05421543_11249</name>
</gene>
<accession>A0A1I7JWD6</accession>
<keyword evidence="3" id="KW-1185">Reference proteome</keyword>
<sequence>MRKPFWRVAGFVAAGAVLGTLAGQLLAHQVPLLARTTQAEWHPGADLGVLRYNLDLTLRVNGLTLVGVIAGYLLARRSR</sequence>
<dbReference type="OrthoDB" id="2376740at2"/>
<feature type="transmembrane region" description="Helical" evidence="1">
    <location>
        <begin position="56"/>
        <end position="75"/>
    </location>
</feature>
<name>A0A1I7JWD6_9BACL</name>
<protein>
    <recommendedName>
        <fullName evidence="4">DUF4321 domain-containing protein</fullName>
    </recommendedName>
</protein>
<proteinExistence type="predicted"/>
<evidence type="ECO:0008006" key="4">
    <source>
        <dbReference type="Google" id="ProtNLM"/>
    </source>
</evidence>